<evidence type="ECO:0000313" key="2">
    <source>
        <dbReference type="EMBL" id="MBG6105359.1"/>
    </source>
</evidence>
<keyword evidence="3" id="KW-1185">Reference proteome</keyword>
<sequence length="309" mass="34027">MDNGADFIRDALIEVHAATGAPWRVPSRSTINRVLARHDLLERNPAKRPRSSFRRFVYARPRDCYQIDATNVRLADGSLAAVFDVLDDCTRTLVGCHATSAETAEGAVTAIRQAFDEYGTPAIVLSDNGTAFTSRLTRPGSISTFVQCLLDHNVRPINSSPYHPQTCGKVERHHQTLKKWLSTHPAPATRAELQNLLDVYRRYYNTQRRHSALPRRATPAQAWTHAPSLGGPASLPMQTDATLHRCLVGSTGAITVAGHRTSVGTTHAGATITAIRDQSRITIYHQDGQPLGHFHLTPDRTYISLTRAA</sequence>
<dbReference type="InterPro" id="IPR012337">
    <property type="entry name" value="RNaseH-like_sf"/>
</dbReference>
<dbReference type="InterPro" id="IPR001584">
    <property type="entry name" value="Integrase_cat-core"/>
</dbReference>
<accession>A0ABS0K9P1</accession>
<dbReference type="RefSeq" id="WP_307788742.1">
    <property type="nucleotide sequence ID" value="NZ_JADOTY010000001.1"/>
</dbReference>
<dbReference type="PROSITE" id="PS50994">
    <property type="entry name" value="INTEGRASE"/>
    <property type="match status" value="1"/>
</dbReference>
<feature type="domain" description="Integrase catalytic" evidence="1">
    <location>
        <begin position="57"/>
        <end position="227"/>
    </location>
</feature>
<comment type="caution">
    <text evidence="2">The sequence shown here is derived from an EMBL/GenBank/DDBJ whole genome shotgun (WGS) entry which is preliminary data.</text>
</comment>
<proteinExistence type="predicted"/>
<organism evidence="2 3">
    <name type="scientific">Micromonospora vinacea</name>
    <dbReference type="NCBI Taxonomy" id="709878"/>
    <lineage>
        <taxon>Bacteria</taxon>
        <taxon>Bacillati</taxon>
        <taxon>Actinomycetota</taxon>
        <taxon>Actinomycetes</taxon>
        <taxon>Micromonosporales</taxon>
        <taxon>Micromonosporaceae</taxon>
        <taxon>Micromonospora</taxon>
    </lineage>
</organism>
<gene>
    <name evidence="2" type="ORF">IW249_005773</name>
</gene>
<name>A0ABS0K9P1_9ACTN</name>
<dbReference type="PANTHER" id="PTHR35004:SF7">
    <property type="entry name" value="INTEGRASE PROTEIN"/>
    <property type="match status" value="1"/>
</dbReference>
<dbReference type="Pfam" id="PF00665">
    <property type="entry name" value="rve"/>
    <property type="match status" value="1"/>
</dbReference>
<dbReference type="Gene3D" id="3.30.420.10">
    <property type="entry name" value="Ribonuclease H-like superfamily/Ribonuclease H"/>
    <property type="match status" value="1"/>
</dbReference>
<protein>
    <submittedName>
        <fullName evidence="2">Transposase InsO family protein</fullName>
    </submittedName>
</protein>
<dbReference type="InterPro" id="IPR036397">
    <property type="entry name" value="RNaseH_sf"/>
</dbReference>
<evidence type="ECO:0000313" key="3">
    <source>
        <dbReference type="Proteomes" id="UP000631791"/>
    </source>
</evidence>
<dbReference type="Proteomes" id="UP000631791">
    <property type="component" value="Unassembled WGS sequence"/>
</dbReference>
<reference evidence="2 3" key="1">
    <citation type="submission" date="2020-11" db="EMBL/GenBank/DDBJ databases">
        <title>Sequencing the genomes of 1000 actinobacteria strains.</title>
        <authorList>
            <person name="Klenk H.-P."/>
        </authorList>
    </citation>
    <scope>NUCLEOTIDE SEQUENCE [LARGE SCALE GENOMIC DNA]</scope>
    <source>
        <strain evidence="2 3">DSM 101695</strain>
    </source>
</reference>
<dbReference type="EMBL" id="JADOTY010000001">
    <property type="protein sequence ID" value="MBG6105359.1"/>
    <property type="molecule type" value="Genomic_DNA"/>
</dbReference>
<dbReference type="SUPFAM" id="SSF53098">
    <property type="entry name" value="Ribonuclease H-like"/>
    <property type="match status" value="1"/>
</dbReference>
<dbReference type="PANTHER" id="PTHR35004">
    <property type="entry name" value="TRANSPOSASE RV3428C-RELATED"/>
    <property type="match status" value="1"/>
</dbReference>
<evidence type="ECO:0000259" key="1">
    <source>
        <dbReference type="PROSITE" id="PS50994"/>
    </source>
</evidence>